<sequence length="247" mass="28491">MILPSRQDAIHKAWLYRLLTAIVDEPRLAVVLAFKGGTAAAMLGWLDRFSIDLDFDYIGDKKDMTTTRELLEKVFRDLGLEIKDASKQVPQYFLRYPTAAEHMRNTIKVDVTFPPPQANAYETFRLIDIDRMVRCQTAETMFANKLVAVLDRFAKHHSIAGRDIYDIHAFYLKGCTYNEKVILERRSIATAGPFFQELITFIEKEITTQVLQEDLNMLLPPEVFKKCEKILKPEVLQFLRGEIEGTL</sequence>
<proteinExistence type="predicted"/>
<evidence type="ECO:0000313" key="2">
    <source>
        <dbReference type="Proteomes" id="UP000176952"/>
    </source>
</evidence>
<name>A0A1G2AX48_9BACT</name>
<accession>A0A1G2AX48</accession>
<dbReference type="STRING" id="1798542.A3F54_02620"/>
<reference evidence="1 2" key="1">
    <citation type="journal article" date="2016" name="Nat. Commun.">
        <title>Thousands of microbial genomes shed light on interconnected biogeochemical processes in an aquifer system.</title>
        <authorList>
            <person name="Anantharaman K."/>
            <person name="Brown C.T."/>
            <person name="Hug L.A."/>
            <person name="Sharon I."/>
            <person name="Castelle C.J."/>
            <person name="Probst A.J."/>
            <person name="Thomas B.C."/>
            <person name="Singh A."/>
            <person name="Wilkins M.J."/>
            <person name="Karaoz U."/>
            <person name="Brodie E.L."/>
            <person name="Williams K.H."/>
            <person name="Hubbard S.S."/>
            <person name="Banfield J.F."/>
        </authorList>
    </citation>
    <scope>NUCLEOTIDE SEQUENCE [LARGE SCALE GENOMIC DNA]</scope>
</reference>
<dbReference type="Pfam" id="PF08843">
    <property type="entry name" value="AbiEii"/>
    <property type="match status" value="1"/>
</dbReference>
<dbReference type="EMBL" id="MHKD01000043">
    <property type="protein sequence ID" value="OGY81493.1"/>
    <property type="molecule type" value="Genomic_DNA"/>
</dbReference>
<evidence type="ECO:0000313" key="1">
    <source>
        <dbReference type="EMBL" id="OGY81493.1"/>
    </source>
</evidence>
<dbReference type="AlphaFoldDB" id="A0A1G2AX48"/>
<evidence type="ECO:0008006" key="3">
    <source>
        <dbReference type="Google" id="ProtNLM"/>
    </source>
</evidence>
<organism evidence="1 2">
    <name type="scientific">Candidatus Kerfeldbacteria bacterium RIFCSPHIGHO2_12_FULL_48_17</name>
    <dbReference type="NCBI Taxonomy" id="1798542"/>
    <lineage>
        <taxon>Bacteria</taxon>
        <taxon>Candidatus Kerfeldiibacteriota</taxon>
    </lineage>
</organism>
<dbReference type="InterPro" id="IPR014942">
    <property type="entry name" value="AbiEii"/>
</dbReference>
<gene>
    <name evidence="1" type="ORF">A3F54_02620</name>
</gene>
<dbReference type="Proteomes" id="UP000176952">
    <property type="component" value="Unassembled WGS sequence"/>
</dbReference>
<protein>
    <recommendedName>
        <fullName evidence="3">Nucleotidyl transferase AbiEii/AbiGii toxin family protein</fullName>
    </recommendedName>
</protein>
<dbReference type="Gene3D" id="3.10.450.620">
    <property type="entry name" value="JHP933, nucleotidyltransferase-like core domain"/>
    <property type="match status" value="1"/>
</dbReference>
<comment type="caution">
    <text evidence="1">The sequence shown here is derived from an EMBL/GenBank/DDBJ whole genome shotgun (WGS) entry which is preliminary data.</text>
</comment>